<feature type="signal peptide" evidence="1">
    <location>
        <begin position="1"/>
        <end position="26"/>
    </location>
</feature>
<dbReference type="PROSITE" id="PS51257">
    <property type="entry name" value="PROKAR_LIPOPROTEIN"/>
    <property type="match status" value="1"/>
</dbReference>
<feature type="chain" id="PRO_5031357339" description="Lipoprotein" evidence="1">
    <location>
        <begin position="27"/>
        <end position="71"/>
    </location>
</feature>
<gene>
    <name evidence="2" type="ORF">GGR13_000516</name>
</gene>
<proteinExistence type="predicted"/>
<evidence type="ECO:0000256" key="1">
    <source>
        <dbReference type="SAM" id="SignalP"/>
    </source>
</evidence>
<name>A0A7W9FF17_9CAUL</name>
<sequence>MRNLVLISTLALLAACASTGTVNSYSAEYDALVASCRERGGILSPTGGESGRPQNDYVCRITGQASGRIGS</sequence>
<evidence type="ECO:0000313" key="3">
    <source>
        <dbReference type="Proteomes" id="UP000545037"/>
    </source>
</evidence>
<evidence type="ECO:0000313" key="2">
    <source>
        <dbReference type="EMBL" id="MBB5744944.1"/>
    </source>
</evidence>
<dbReference type="Proteomes" id="UP000545037">
    <property type="component" value="Unassembled WGS sequence"/>
</dbReference>
<protein>
    <recommendedName>
        <fullName evidence="4">Lipoprotein</fullName>
    </recommendedName>
</protein>
<keyword evidence="1" id="KW-0732">Signal</keyword>
<dbReference type="RefSeq" id="WP_183211892.1">
    <property type="nucleotide sequence ID" value="NZ_JACHOR010000001.1"/>
</dbReference>
<reference evidence="2 3" key="1">
    <citation type="submission" date="2020-08" db="EMBL/GenBank/DDBJ databases">
        <title>Genomic Encyclopedia of Type Strains, Phase IV (KMG-IV): sequencing the most valuable type-strain genomes for metagenomic binning, comparative biology and taxonomic classification.</title>
        <authorList>
            <person name="Goeker M."/>
        </authorList>
    </citation>
    <scope>NUCLEOTIDE SEQUENCE [LARGE SCALE GENOMIC DNA]</scope>
    <source>
        <strain evidence="2 3">DSM 4737</strain>
    </source>
</reference>
<organism evidence="2 3">
    <name type="scientific">Brevundimonas variabilis</name>
    <dbReference type="NCBI Taxonomy" id="74312"/>
    <lineage>
        <taxon>Bacteria</taxon>
        <taxon>Pseudomonadati</taxon>
        <taxon>Pseudomonadota</taxon>
        <taxon>Alphaproteobacteria</taxon>
        <taxon>Caulobacterales</taxon>
        <taxon>Caulobacteraceae</taxon>
        <taxon>Brevundimonas</taxon>
    </lineage>
</organism>
<accession>A0A7W9FF17</accession>
<dbReference type="EMBL" id="JACHOR010000001">
    <property type="protein sequence ID" value="MBB5744944.1"/>
    <property type="molecule type" value="Genomic_DNA"/>
</dbReference>
<keyword evidence="3" id="KW-1185">Reference proteome</keyword>
<evidence type="ECO:0008006" key="4">
    <source>
        <dbReference type="Google" id="ProtNLM"/>
    </source>
</evidence>
<comment type="caution">
    <text evidence="2">The sequence shown here is derived from an EMBL/GenBank/DDBJ whole genome shotgun (WGS) entry which is preliminary data.</text>
</comment>
<dbReference type="AlphaFoldDB" id="A0A7W9FF17"/>